<keyword evidence="1" id="KW-0805">Transcription regulation</keyword>
<keyword evidence="2 4" id="KW-0238">DNA-binding</keyword>
<evidence type="ECO:0000313" key="6">
    <source>
        <dbReference type="EMBL" id="TDD91096.1"/>
    </source>
</evidence>
<protein>
    <submittedName>
        <fullName evidence="6">TetR family transcriptional regulator</fullName>
    </submittedName>
</protein>
<dbReference type="InterPro" id="IPR009057">
    <property type="entry name" value="Homeodomain-like_sf"/>
</dbReference>
<evidence type="ECO:0000259" key="5">
    <source>
        <dbReference type="PROSITE" id="PS50977"/>
    </source>
</evidence>
<dbReference type="SUPFAM" id="SSF48498">
    <property type="entry name" value="Tetracyclin repressor-like, C-terminal domain"/>
    <property type="match status" value="1"/>
</dbReference>
<evidence type="ECO:0000256" key="3">
    <source>
        <dbReference type="ARBA" id="ARBA00023163"/>
    </source>
</evidence>
<keyword evidence="3" id="KW-0804">Transcription</keyword>
<dbReference type="Pfam" id="PF00440">
    <property type="entry name" value="TetR_N"/>
    <property type="match status" value="1"/>
</dbReference>
<dbReference type="InterPro" id="IPR050109">
    <property type="entry name" value="HTH-type_TetR-like_transc_reg"/>
</dbReference>
<dbReference type="PROSITE" id="PS50977">
    <property type="entry name" value="HTH_TETR_2"/>
    <property type="match status" value="1"/>
</dbReference>
<gene>
    <name evidence="6" type="ORF">E1293_02705</name>
</gene>
<dbReference type="InterPro" id="IPR001647">
    <property type="entry name" value="HTH_TetR"/>
</dbReference>
<dbReference type="RefSeq" id="WP_132193408.1">
    <property type="nucleotide sequence ID" value="NZ_SMKY01000006.1"/>
</dbReference>
<dbReference type="PANTHER" id="PTHR30055">
    <property type="entry name" value="HTH-TYPE TRANSCRIPTIONAL REGULATOR RUTR"/>
    <property type="match status" value="1"/>
</dbReference>
<dbReference type="GO" id="GO:0000976">
    <property type="term" value="F:transcription cis-regulatory region binding"/>
    <property type="evidence" value="ECO:0007669"/>
    <property type="project" value="TreeGrafter"/>
</dbReference>
<name>A0A4R5BYX5_9ACTN</name>
<dbReference type="OrthoDB" id="4823039at2"/>
<accession>A0A4R5BYX5</accession>
<evidence type="ECO:0000313" key="7">
    <source>
        <dbReference type="Proteomes" id="UP000295578"/>
    </source>
</evidence>
<dbReference type="InterPro" id="IPR023772">
    <property type="entry name" value="DNA-bd_HTH_TetR-type_CS"/>
</dbReference>
<evidence type="ECO:0000256" key="2">
    <source>
        <dbReference type="ARBA" id="ARBA00023125"/>
    </source>
</evidence>
<dbReference type="AlphaFoldDB" id="A0A4R5BYX5"/>
<dbReference type="PROSITE" id="PS01081">
    <property type="entry name" value="HTH_TETR_1"/>
    <property type="match status" value="1"/>
</dbReference>
<comment type="caution">
    <text evidence="6">The sequence shown here is derived from an EMBL/GenBank/DDBJ whole genome shotgun (WGS) entry which is preliminary data.</text>
</comment>
<dbReference type="EMBL" id="SMKY01000006">
    <property type="protein sequence ID" value="TDD91096.1"/>
    <property type="molecule type" value="Genomic_DNA"/>
</dbReference>
<dbReference type="Pfam" id="PF21351">
    <property type="entry name" value="TetR_C_41"/>
    <property type="match status" value="1"/>
</dbReference>
<dbReference type="PRINTS" id="PR00455">
    <property type="entry name" value="HTHTETR"/>
</dbReference>
<sequence length="200" mass="21358">MPVKSRRAEYKELTRGAVLQAAARLFAERGFAATTIDDVAEAARVSKGSVYYHFADKARLFEAVFTDGQSRLVETVATAAARHDAPWDQLIAALDAYMDGTVADPAHRTLLQQAPTALGVERCRELDAEMGLPAVRALLENLAATGELAVDSIDMLTLLLFSALCEAALTAGAAPDPPRARDEATTVLKAIMTGLHRPPA</sequence>
<evidence type="ECO:0000256" key="4">
    <source>
        <dbReference type="PROSITE-ProRule" id="PRU00335"/>
    </source>
</evidence>
<dbReference type="Proteomes" id="UP000295578">
    <property type="component" value="Unassembled WGS sequence"/>
</dbReference>
<evidence type="ECO:0000256" key="1">
    <source>
        <dbReference type="ARBA" id="ARBA00023015"/>
    </source>
</evidence>
<feature type="DNA-binding region" description="H-T-H motif" evidence="4">
    <location>
        <begin position="35"/>
        <end position="54"/>
    </location>
</feature>
<dbReference type="Gene3D" id="1.10.357.10">
    <property type="entry name" value="Tetracycline Repressor, domain 2"/>
    <property type="match status" value="1"/>
</dbReference>
<dbReference type="InterPro" id="IPR036271">
    <property type="entry name" value="Tet_transcr_reg_TetR-rel_C_sf"/>
</dbReference>
<dbReference type="SUPFAM" id="SSF46689">
    <property type="entry name" value="Homeodomain-like"/>
    <property type="match status" value="1"/>
</dbReference>
<dbReference type="PANTHER" id="PTHR30055:SF234">
    <property type="entry name" value="HTH-TYPE TRANSCRIPTIONAL REGULATOR BETI"/>
    <property type="match status" value="1"/>
</dbReference>
<reference evidence="6 7" key="1">
    <citation type="submission" date="2019-03" db="EMBL/GenBank/DDBJ databases">
        <title>Draft genome sequences of novel Actinobacteria.</title>
        <authorList>
            <person name="Sahin N."/>
            <person name="Ay H."/>
            <person name="Saygin H."/>
        </authorList>
    </citation>
    <scope>NUCLEOTIDE SEQUENCE [LARGE SCALE GENOMIC DNA]</scope>
    <source>
        <strain evidence="6 7">DSM 45941</strain>
    </source>
</reference>
<dbReference type="InterPro" id="IPR049484">
    <property type="entry name" value="Rv0078-like_C"/>
</dbReference>
<dbReference type="FunFam" id="1.10.10.60:FF:000141">
    <property type="entry name" value="TetR family transcriptional regulator"/>
    <property type="match status" value="1"/>
</dbReference>
<dbReference type="GO" id="GO:0003700">
    <property type="term" value="F:DNA-binding transcription factor activity"/>
    <property type="evidence" value="ECO:0007669"/>
    <property type="project" value="TreeGrafter"/>
</dbReference>
<proteinExistence type="predicted"/>
<dbReference type="GO" id="GO:0045892">
    <property type="term" value="P:negative regulation of DNA-templated transcription"/>
    <property type="evidence" value="ECO:0007669"/>
    <property type="project" value="UniProtKB-ARBA"/>
</dbReference>
<organism evidence="6 7">
    <name type="scientific">Actinomadura darangshiensis</name>
    <dbReference type="NCBI Taxonomy" id="705336"/>
    <lineage>
        <taxon>Bacteria</taxon>
        <taxon>Bacillati</taxon>
        <taxon>Actinomycetota</taxon>
        <taxon>Actinomycetes</taxon>
        <taxon>Streptosporangiales</taxon>
        <taxon>Thermomonosporaceae</taxon>
        <taxon>Actinomadura</taxon>
    </lineage>
</organism>
<feature type="domain" description="HTH tetR-type" evidence="5">
    <location>
        <begin position="12"/>
        <end position="72"/>
    </location>
</feature>
<keyword evidence="7" id="KW-1185">Reference proteome</keyword>